<proteinExistence type="predicted"/>
<organism evidence="1 2">
    <name type="scientific">Romanomermis culicivorax</name>
    <name type="common">Nematode worm</name>
    <dbReference type="NCBI Taxonomy" id="13658"/>
    <lineage>
        <taxon>Eukaryota</taxon>
        <taxon>Metazoa</taxon>
        <taxon>Ecdysozoa</taxon>
        <taxon>Nematoda</taxon>
        <taxon>Enoplea</taxon>
        <taxon>Dorylaimia</taxon>
        <taxon>Mermithida</taxon>
        <taxon>Mermithoidea</taxon>
        <taxon>Mermithidae</taxon>
        <taxon>Romanomermis</taxon>
    </lineage>
</organism>
<evidence type="ECO:0000313" key="1">
    <source>
        <dbReference type="Proteomes" id="UP000887565"/>
    </source>
</evidence>
<accession>A0A915HGH3</accession>
<name>A0A915HGH3_ROMCU</name>
<evidence type="ECO:0000313" key="2">
    <source>
        <dbReference type="WBParaSite" id="nRc.2.0.1.t00735-RA"/>
    </source>
</evidence>
<dbReference type="AlphaFoldDB" id="A0A915HGH3"/>
<dbReference type="Proteomes" id="UP000887565">
    <property type="component" value="Unplaced"/>
</dbReference>
<dbReference type="WBParaSite" id="nRc.2.0.1.t00735-RA">
    <property type="protein sequence ID" value="nRc.2.0.1.t00735-RA"/>
    <property type="gene ID" value="nRc.2.0.1.g00735"/>
</dbReference>
<protein>
    <submittedName>
        <fullName evidence="2">Uncharacterized protein</fullName>
    </submittedName>
</protein>
<keyword evidence="1" id="KW-1185">Reference proteome</keyword>
<sequence length="61" mass="6916">QTIDTPLTPLQSIIYNLLDEENIAFVIILKAHLVNERALAVKASRTRRLTTHDTALRDQFG</sequence>
<reference evidence="2" key="1">
    <citation type="submission" date="2022-11" db="UniProtKB">
        <authorList>
            <consortium name="WormBaseParasite"/>
        </authorList>
    </citation>
    <scope>IDENTIFICATION</scope>
</reference>